<dbReference type="InterPro" id="IPR032807">
    <property type="entry name" value="GNVR"/>
</dbReference>
<dbReference type="Pfam" id="PF13614">
    <property type="entry name" value="AAA_31"/>
    <property type="match status" value="1"/>
</dbReference>
<evidence type="ECO:0000256" key="10">
    <source>
        <dbReference type="ARBA" id="ARBA00022777"/>
    </source>
</evidence>
<keyword evidence="10 21" id="KW-0418">Kinase</keyword>
<evidence type="ECO:0000313" key="22">
    <source>
        <dbReference type="Proteomes" id="UP000481421"/>
    </source>
</evidence>
<dbReference type="GO" id="GO:0005886">
    <property type="term" value="C:plasma membrane"/>
    <property type="evidence" value="ECO:0007669"/>
    <property type="project" value="UniProtKB-SubCell"/>
</dbReference>
<evidence type="ECO:0000256" key="11">
    <source>
        <dbReference type="ARBA" id="ARBA00022840"/>
    </source>
</evidence>
<evidence type="ECO:0000256" key="5">
    <source>
        <dbReference type="ARBA" id="ARBA00022475"/>
    </source>
</evidence>
<dbReference type="PANTHER" id="PTHR32309:SF13">
    <property type="entry name" value="FERRIC ENTEROBACTIN TRANSPORT PROTEIN FEPE"/>
    <property type="match status" value="1"/>
</dbReference>
<feature type="domain" description="AAA" evidence="19">
    <location>
        <begin position="535"/>
        <end position="675"/>
    </location>
</feature>
<keyword evidence="11" id="KW-0067">ATP-binding</keyword>
<keyword evidence="6" id="KW-0997">Cell inner membrane</keyword>
<evidence type="ECO:0000256" key="8">
    <source>
        <dbReference type="ARBA" id="ARBA00022692"/>
    </source>
</evidence>
<organism evidence="21 22">
    <name type="scientific">Pseudotabrizicola algicola</name>
    <dbReference type="NCBI Taxonomy" id="2709381"/>
    <lineage>
        <taxon>Bacteria</taxon>
        <taxon>Pseudomonadati</taxon>
        <taxon>Pseudomonadota</taxon>
        <taxon>Alphaproteobacteria</taxon>
        <taxon>Rhodobacterales</taxon>
        <taxon>Paracoccaceae</taxon>
        <taxon>Pseudotabrizicola</taxon>
    </lineage>
</organism>
<dbReference type="InterPro" id="IPR025669">
    <property type="entry name" value="AAA_dom"/>
</dbReference>
<dbReference type="AlphaFoldDB" id="A0A6B3RH84"/>
<evidence type="ECO:0000256" key="1">
    <source>
        <dbReference type="ARBA" id="ARBA00004429"/>
    </source>
</evidence>
<keyword evidence="22" id="KW-1185">Reference proteome</keyword>
<gene>
    <name evidence="21" type="ORF">G3572_03880</name>
</gene>
<dbReference type="Pfam" id="PF13807">
    <property type="entry name" value="GNVR"/>
    <property type="match status" value="1"/>
</dbReference>
<keyword evidence="16" id="KW-0175">Coiled coil</keyword>
<sequence>MQSSEIDLKELIGILRRQSRLILITFFVFLIPAVLYLMLATPMYRATALISIDAGGSNLLDPGSIENSQSAILNSRVDGEVEVLRAEATVMAVVQAGDLISDPEFGPRLGLTEKITIALGMESAGDTLRQAVGLRPADPPSSERLVSNTVQKLSGATEIRRRGLTYLISVGVRSESPQRAADIANLYVATYIDRQVLTKSASIIAARDVLRSQTETARIELARLEDALNSFIDDNLARLEAESNNESISALRRQLEAAQSSKVESVSVLAASREAAARNDWASAAVTLGDAALEQLANEREALARRLSGETAGSQTAIDLQNALSDLDRSLGARLAEAQTSVEGELSALTQSETLAREQLREALLQSNMSSTVIADLFNLQQSASIARNQYQQLLARVQDLNALANVQIADARVVSEALPPTSPASPNKRLIIIMALTAALAMGVTLAFLNEYYIGGVTSTAQLANVIQARIPVAIPALPSSANERIPADEIMVSPLSQYSEGFRKLRLAVDTNLHQSLSERGVSEAERRKARVVLICSALPGEGKTTTAIALARTYAVSGQRTLLIDCDLRKPSVENYFKLPHQDGLIDYLTSQKPDADLVVTPVLDQLSNLEVITAGSRSTQPTDQLVNSPRFASLLEVVREAFDVIVIDSPPLLPVVDTRYLAQMADIAVLIVRFSNTTQGEVRDAAHQMQDALRPGVRMLGVLNRQTERRGKRGYYNGAYSGYYGDSTT</sequence>
<protein>
    <recommendedName>
        <fullName evidence="4">non-specific protein-tyrosine kinase</fullName>
        <ecNumber evidence="4">2.7.10.2</ecNumber>
    </recommendedName>
</protein>
<reference evidence="21 22" key="1">
    <citation type="submission" date="2020-02" db="EMBL/GenBank/DDBJ databases">
        <title>Rhodobacter algicola sp. nov., isolated from microalga culture.</title>
        <authorList>
            <person name="Park C.-Y."/>
        </authorList>
    </citation>
    <scope>NUCLEOTIDE SEQUENCE [LARGE SCALE GENOMIC DNA]</scope>
    <source>
        <strain evidence="21 22">ETT8</strain>
    </source>
</reference>
<dbReference type="Gene3D" id="3.40.50.300">
    <property type="entry name" value="P-loop containing nucleotide triphosphate hydrolases"/>
    <property type="match status" value="1"/>
</dbReference>
<evidence type="ECO:0000256" key="12">
    <source>
        <dbReference type="ARBA" id="ARBA00022989"/>
    </source>
</evidence>
<evidence type="ECO:0000259" key="19">
    <source>
        <dbReference type="Pfam" id="PF13614"/>
    </source>
</evidence>
<evidence type="ECO:0000256" key="17">
    <source>
        <dbReference type="SAM" id="Phobius"/>
    </source>
</evidence>
<comment type="subcellular location">
    <subcellularLocation>
        <location evidence="1">Cell inner membrane</location>
        <topology evidence="1">Multi-pass membrane protein</topology>
    </subcellularLocation>
</comment>
<feature type="transmembrane region" description="Helical" evidence="17">
    <location>
        <begin position="21"/>
        <end position="39"/>
    </location>
</feature>
<dbReference type="PANTHER" id="PTHR32309">
    <property type="entry name" value="TYROSINE-PROTEIN KINASE"/>
    <property type="match status" value="1"/>
</dbReference>
<comment type="catalytic activity">
    <reaction evidence="15">
        <text>L-tyrosyl-[protein] + ATP = O-phospho-L-tyrosyl-[protein] + ADP + H(+)</text>
        <dbReference type="Rhea" id="RHEA:10596"/>
        <dbReference type="Rhea" id="RHEA-COMP:10136"/>
        <dbReference type="Rhea" id="RHEA-COMP:20101"/>
        <dbReference type="ChEBI" id="CHEBI:15378"/>
        <dbReference type="ChEBI" id="CHEBI:30616"/>
        <dbReference type="ChEBI" id="CHEBI:46858"/>
        <dbReference type="ChEBI" id="CHEBI:61978"/>
        <dbReference type="ChEBI" id="CHEBI:456216"/>
        <dbReference type="EC" id="2.7.10.2"/>
    </reaction>
</comment>
<keyword evidence="13 17" id="KW-0472">Membrane</keyword>
<keyword evidence="14" id="KW-0829">Tyrosine-protein kinase</keyword>
<evidence type="ECO:0000256" key="4">
    <source>
        <dbReference type="ARBA" id="ARBA00011903"/>
    </source>
</evidence>
<evidence type="ECO:0000256" key="3">
    <source>
        <dbReference type="ARBA" id="ARBA00008883"/>
    </source>
</evidence>
<evidence type="ECO:0000256" key="13">
    <source>
        <dbReference type="ARBA" id="ARBA00023136"/>
    </source>
</evidence>
<evidence type="ECO:0000313" key="21">
    <source>
        <dbReference type="EMBL" id="NEX45330.1"/>
    </source>
</evidence>
<name>A0A6B3RH84_9RHOB</name>
<evidence type="ECO:0000256" key="6">
    <source>
        <dbReference type="ARBA" id="ARBA00022519"/>
    </source>
</evidence>
<keyword evidence="12 17" id="KW-1133">Transmembrane helix</keyword>
<dbReference type="GO" id="GO:0005524">
    <property type="term" value="F:ATP binding"/>
    <property type="evidence" value="ECO:0007669"/>
    <property type="project" value="UniProtKB-KW"/>
</dbReference>
<dbReference type="EMBL" id="JAAIKE010000001">
    <property type="protein sequence ID" value="NEX45330.1"/>
    <property type="molecule type" value="Genomic_DNA"/>
</dbReference>
<dbReference type="NCBIfam" id="TIGR01007">
    <property type="entry name" value="eps_fam"/>
    <property type="match status" value="1"/>
</dbReference>
<dbReference type="GO" id="GO:0004715">
    <property type="term" value="F:non-membrane spanning protein tyrosine kinase activity"/>
    <property type="evidence" value="ECO:0007669"/>
    <property type="project" value="UniProtKB-EC"/>
</dbReference>
<keyword evidence="9" id="KW-0547">Nucleotide-binding</keyword>
<dbReference type="InterPro" id="IPR050445">
    <property type="entry name" value="Bact_polysacc_biosynth/exp"/>
</dbReference>
<dbReference type="Pfam" id="PF02706">
    <property type="entry name" value="Wzz"/>
    <property type="match status" value="1"/>
</dbReference>
<comment type="similarity">
    <text evidence="2">Belongs to the CpsD/CapB family.</text>
</comment>
<evidence type="ECO:0000256" key="2">
    <source>
        <dbReference type="ARBA" id="ARBA00007316"/>
    </source>
</evidence>
<evidence type="ECO:0000259" key="20">
    <source>
        <dbReference type="Pfam" id="PF13807"/>
    </source>
</evidence>
<keyword evidence="8 17" id="KW-0812">Transmembrane</keyword>
<evidence type="ECO:0000256" key="14">
    <source>
        <dbReference type="ARBA" id="ARBA00023137"/>
    </source>
</evidence>
<feature type="coiled-coil region" evidence="16">
    <location>
        <begin position="207"/>
        <end position="261"/>
    </location>
</feature>
<dbReference type="InterPro" id="IPR005702">
    <property type="entry name" value="Wzc-like_C"/>
</dbReference>
<comment type="caution">
    <text evidence="21">The sequence shown here is derived from an EMBL/GenBank/DDBJ whole genome shotgun (WGS) entry which is preliminary data.</text>
</comment>
<dbReference type="EC" id="2.7.10.2" evidence="4"/>
<comment type="similarity">
    <text evidence="3">Belongs to the etk/wzc family.</text>
</comment>
<dbReference type="InterPro" id="IPR027417">
    <property type="entry name" value="P-loop_NTPase"/>
</dbReference>
<evidence type="ECO:0000259" key="18">
    <source>
        <dbReference type="Pfam" id="PF02706"/>
    </source>
</evidence>
<evidence type="ECO:0000256" key="9">
    <source>
        <dbReference type="ARBA" id="ARBA00022741"/>
    </source>
</evidence>
<dbReference type="Proteomes" id="UP000481421">
    <property type="component" value="Unassembled WGS sequence"/>
</dbReference>
<accession>A0A6B3RH84</accession>
<evidence type="ECO:0000256" key="15">
    <source>
        <dbReference type="ARBA" id="ARBA00051245"/>
    </source>
</evidence>
<evidence type="ECO:0000256" key="7">
    <source>
        <dbReference type="ARBA" id="ARBA00022679"/>
    </source>
</evidence>
<dbReference type="CDD" id="cd05387">
    <property type="entry name" value="BY-kinase"/>
    <property type="match status" value="1"/>
</dbReference>
<dbReference type="InterPro" id="IPR003856">
    <property type="entry name" value="LPS_length_determ_N"/>
</dbReference>
<keyword evidence="5" id="KW-1003">Cell membrane</keyword>
<dbReference type="SUPFAM" id="SSF52540">
    <property type="entry name" value="P-loop containing nucleoside triphosphate hydrolases"/>
    <property type="match status" value="1"/>
</dbReference>
<feature type="domain" description="Tyrosine-protein kinase G-rich" evidence="20">
    <location>
        <begin position="377"/>
        <end position="451"/>
    </location>
</feature>
<keyword evidence="7 21" id="KW-0808">Transferase</keyword>
<feature type="domain" description="Polysaccharide chain length determinant N-terminal" evidence="18">
    <location>
        <begin position="5"/>
        <end position="76"/>
    </location>
</feature>
<proteinExistence type="inferred from homology"/>
<evidence type="ECO:0000256" key="16">
    <source>
        <dbReference type="SAM" id="Coils"/>
    </source>
</evidence>